<dbReference type="PANTHER" id="PTHR48207:SF3">
    <property type="entry name" value="SUCCINATE--HYDROXYMETHYLGLUTARATE COA-TRANSFERASE"/>
    <property type="match status" value="1"/>
</dbReference>
<dbReference type="SUPFAM" id="SSF89796">
    <property type="entry name" value="CoA-transferase family III (CaiB/BaiF)"/>
    <property type="match status" value="1"/>
</dbReference>
<evidence type="ECO:0008006" key="3">
    <source>
        <dbReference type="Google" id="ProtNLM"/>
    </source>
</evidence>
<dbReference type="GO" id="GO:0008410">
    <property type="term" value="F:CoA-transferase activity"/>
    <property type="evidence" value="ECO:0007669"/>
    <property type="project" value="TreeGrafter"/>
</dbReference>
<dbReference type="InterPro" id="IPR003673">
    <property type="entry name" value="CoA-Trfase_fam_III"/>
</dbReference>
<evidence type="ECO:0000256" key="1">
    <source>
        <dbReference type="ARBA" id="ARBA00022679"/>
    </source>
</evidence>
<protein>
    <recommendedName>
        <fullName evidence="3">CoA transferase</fullName>
    </recommendedName>
</protein>
<dbReference type="Gene3D" id="3.40.50.10540">
    <property type="entry name" value="Crotonobetainyl-coa:carnitine coa-transferase, domain 1"/>
    <property type="match status" value="1"/>
</dbReference>
<accession>A0A382TAX3</accession>
<dbReference type="AlphaFoldDB" id="A0A382TAX3"/>
<dbReference type="PANTHER" id="PTHR48207">
    <property type="entry name" value="SUCCINATE--HYDROXYMETHYLGLUTARATE COA-TRANSFERASE"/>
    <property type="match status" value="1"/>
</dbReference>
<evidence type="ECO:0000313" key="2">
    <source>
        <dbReference type="EMBL" id="SVD19274.1"/>
    </source>
</evidence>
<dbReference type="InterPro" id="IPR023606">
    <property type="entry name" value="CoA-Trfase_III_dom_1_sf"/>
</dbReference>
<dbReference type="EMBL" id="UINC01135247">
    <property type="protein sequence ID" value="SVD19274.1"/>
    <property type="molecule type" value="Genomic_DNA"/>
</dbReference>
<name>A0A382TAX3_9ZZZZ</name>
<feature type="non-terminal residue" evidence="2">
    <location>
        <position position="33"/>
    </location>
</feature>
<keyword evidence="1" id="KW-0808">Transferase</keyword>
<sequence>MPTLEDIRVIDLTRVLAGPYCAMMLGDMGADVI</sequence>
<proteinExistence type="predicted"/>
<dbReference type="InterPro" id="IPR050483">
    <property type="entry name" value="CoA-transferase_III_domain"/>
</dbReference>
<dbReference type="Pfam" id="PF02515">
    <property type="entry name" value="CoA_transf_3"/>
    <property type="match status" value="1"/>
</dbReference>
<gene>
    <name evidence="2" type="ORF">METZ01_LOCUS372128</name>
</gene>
<organism evidence="2">
    <name type="scientific">marine metagenome</name>
    <dbReference type="NCBI Taxonomy" id="408172"/>
    <lineage>
        <taxon>unclassified sequences</taxon>
        <taxon>metagenomes</taxon>
        <taxon>ecological metagenomes</taxon>
    </lineage>
</organism>
<reference evidence="2" key="1">
    <citation type="submission" date="2018-05" db="EMBL/GenBank/DDBJ databases">
        <authorList>
            <person name="Lanie J.A."/>
            <person name="Ng W.-L."/>
            <person name="Kazmierczak K.M."/>
            <person name="Andrzejewski T.M."/>
            <person name="Davidsen T.M."/>
            <person name="Wayne K.J."/>
            <person name="Tettelin H."/>
            <person name="Glass J.I."/>
            <person name="Rusch D."/>
            <person name="Podicherti R."/>
            <person name="Tsui H.-C.T."/>
            <person name="Winkler M.E."/>
        </authorList>
    </citation>
    <scope>NUCLEOTIDE SEQUENCE</scope>
</reference>